<dbReference type="EMBL" id="CM001403">
    <property type="protein sequence ID" value="EHQ29693.1"/>
    <property type="molecule type" value="Genomic_DNA"/>
</dbReference>
<dbReference type="RefSeq" id="WP_008511019.1">
    <property type="nucleotide sequence ID" value="NZ_CM001403.1"/>
</dbReference>
<keyword evidence="3" id="KW-1185">Reference proteome</keyword>
<dbReference type="AlphaFoldDB" id="H1Y158"/>
<evidence type="ECO:0000256" key="1">
    <source>
        <dbReference type="SAM" id="SignalP"/>
    </source>
</evidence>
<gene>
    <name evidence="2" type="ORF">Mucpa_5624</name>
</gene>
<evidence type="ECO:0000313" key="3">
    <source>
        <dbReference type="Proteomes" id="UP000002774"/>
    </source>
</evidence>
<reference evidence="2" key="1">
    <citation type="submission" date="2011-09" db="EMBL/GenBank/DDBJ databases">
        <title>The permanent draft genome of Mucilaginibacter paludis DSM 18603.</title>
        <authorList>
            <consortium name="US DOE Joint Genome Institute (JGI-PGF)"/>
            <person name="Lucas S."/>
            <person name="Han J."/>
            <person name="Lapidus A."/>
            <person name="Bruce D."/>
            <person name="Goodwin L."/>
            <person name="Pitluck S."/>
            <person name="Peters L."/>
            <person name="Kyrpides N."/>
            <person name="Mavromatis K."/>
            <person name="Ivanova N."/>
            <person name="Mikhailova N."/>
            <person name="Held B."/>
            <person name="Detter J.C."/>
            <person name="Tapia R."/>
            <person name="Han C."/>
            <person name="Land M."/>
            <person name="Hauser L."/>
            <person name="Markowitz V."/>
            <person name="Cheng J.-F."/>
            <person name="Hugenholtz P."/>
            <person name="Woyke T."/>
            <person name="Wu D."/>
            <person name="Tindall B."/>
            <person name="Brambilla E."/>
            <person name="Klenk H.-P."/>
            <person name="Eisen J.A."/>
        </authorList>
    </citation>
    <scope>NUCLEOTIDE SEQUENCE [LARGE SCALE GENOMIC DNA]</scope>
    <source>
        <strain evidence="2">DSM 18603</strain>
    </source>
</reference>
<dbReference type="Proteomes" id="UP000002774">
    <property type="component" value="Chromosome"/>
</dbReference>
<name>H1Y158_9SPHI</name>
<keyword evidence="1" id="KW-0732">Signal</keyword>
<dbReference type="OrthoDB" id="673795at2"/>
<dbReference type="STRING" id="714943.Mucpa_5624"/>
<feature type="chain" id="PRO_5003558106" evidence="1">
    <location>
        <begin position="29"/>
        <end position="214"/>
    </location>
</feature>
<sequence length="214" mass="24563">MASIRKIVFLSLLLSALSFQLSYGQTFAEWFSQKKTQIKYLTQQIAALEQYGAYVKQGYQISQNGLGGIGSWVKGEFDLHNSYYRSLRTVNPYIRNNPKADSIVRMAQLIPGQFDQVARLSLPADTRNYVNSVKASVLADVDHDVAELQTVLSEHVAMTDDERLKRLDAIEVRVRDKLVFTRSFCSQVRVMFNQQQRELQDIQTQQSIYENIKN</sequence>
<accession>H1Y158</accession>
<organism evidence="2 3">
    <name type="scientific">Mucilaginibacter paludis DSM 18603</name>
    <dbReference type="NCBI Taxonomy" id="714943"/>
    <lineage>
        <taxon>Bacteria</taxon>
        <taxon>Pseudomonadati</taxon>
        <taxon>Bacteroidota</taxon>
        <taxon>Sphingobacteriia</taxon>
        <taxon>Sphingobacteriales</taxon>
        <taxon>Sphingobacteriaceae</taxon>
        <taxon>Mucilaginibacter</taxon>
    </lineage>
</organism>
<dbReference type="HOGENOM" id="CLU_109280_0_0_10"/>
<evidence type="ECO:0000313" key="2">
    <source>
        <dbReference type="EMBL" id="EHQ29693.1"/>
    </source>
</evidence>
<dbReference type="eggNOG" id="COG0497">
    <property type="taxonomic scope" value="Bacteria"/>
</dbReference>
<proteinExistence type="predicted"/>
<protein>
    <submittedName>
        <fullName evidence="2">Uncharacterized protein</fullName>
    </submittedName>
</protein>
<feature type="signal peptide" evidence="1">
    <location>
        <begin position="1"/>
        <end position="28"/>
    </location>
</feature>